<keyword evidence="1" id="KW-0472">Membrane</keyword>
<comment type="caution">
    <text evidence="2">The sequence shown here is derived from an EMBL/GenBank/DDBJ whole genome shotgun (WGS) entry which is preliminary data.</text>
</comment>
<accession>A0A9W9AL41</accession>
<proteinExistence type="predicted"/>
<dbReference type="AlphaFoldDB" id="A0A9W9AL41"/>
<keyword evidence="1" id="KW-0812">Transmembrane</keyword>
<dbReference type="EMBL" id="JAOTPV010000003">
    <property type="protein sequence ID" value="KAJ4485285.1"/>
    <property type="molecule type" value="Genomic_DNA"/>
</dbReference>
<evidence type="ECO:0000313" key="3">
    <source>
        <dbReference type="Proteomes" id="UP001150266"/>
    </source>
</evidence>
<keyword evidence="1" id="KW-1133">Transmembrane helix</keyword>
<name>A0A9W9AL41_9AGAR</name>
<feature type="transmembrane region" description="Helical" evidence="1">
    <location>
        <begin position="38"/>
        <end position="60"/>
    </location>
</feature>
<dbReference type="Proteomes" id="UP001150266">
    <property type="component" value="Unassembled WGS sequence"/>
</dbReference>
<organism evidence="2 3">
    <name type="scientific">Lentinula aciculospora</name>
    <dbReference type="NCBI Taxonomy" id="153920"/>
    <lineage>
        <taxon>Eukaryota</taxon>
        <taxon>Fungi</taxon>
        <taxon>Dikarya</taxon>
        <taxon>Basidiomycota</taxon>
        <taxon>Agaricomycotina</taxon>
        <taxon>Agaricomycetes</taxon>
        <taxon>Agaricomycetidae</taxon>
        <taxon>Agaricales</taxon>
        <taxon>Marasmiineae</taxon>
        <taxon>Omphalotaceae</taxon>
        <taxon>Lentinula</taxon>
    </lineage>
</organism>
<keyword evidence="3" id="KW-1185">Reference proteome</keyword>
<protein>
    <submittedName>
        <fullName evidence="2">Uncharacterized protein</fullName>
    </submittedName>
</protein>
<reference evidence="2" key="1">
    <citation type="submission" date="2022-08" db="EMBL/GenBank/DDBJ databases">
        <title>A Global Phylogenomic Analysis of the Shiitake Genus Lentinula.</title>
        <authorList>
            <consortium name="DOE Joint Genome Institute"/>
            <person name="Sierra-Patev S."/>
            <person name="Min B."/>
            <person name="Naranjo-Ortiz M."/>
            <person name="Looney B."/>
            <person name="Konkel Z."/>
            <person name="Slot J.C."/>
            <person name="Sakamoto Y."/>
            <person name="Steenwyk J.L."/>
            <person name="Rokas A."/>
            <person name="Carro J."/>
            <person name="Camarero S."/>
            <person name="Ferreira P."/>
            <person name="Molpeceres G."/>
            <person name="Ruiz-Duenas F.J."/>
            <person name="Serrano A."/>
            <person name="Henrissat B."/>
            <person name="Drula E."/>
            <person name="Hughes K.W."/>
            <person name="Mata J.L."/>
            <person name="Ishikawa N.K."/>
            <person name="Vargas-Isla R."/>
            <person name="Ushijima S."/>
            <person name="Smith C.A."/>
            <person name="Ahrendt S."/>
            <person name="Andreopoulos W."/>
            <person name="He G."/>
            <person name="Labutti K."/>
            <person name="Lipzen A."/>
            <person name="Ng V."/>
            <person name="Riley R."/>
            <person name="Sandor L."/>
            <person name="Barry K."/>
            <person name="Martinez A.T."/>
            <person name="Xiao Y."/>
            <person name="Gibbons J.G."/>
            <person name="Terashima K."/>
            <person name="Grigoriev I.V."/>
            <person name="Hibbett D.S."/>
        </authorList>
    </citation>
    <scope>NUCLEOTIDE SEQUENCE</scope>
    <source>
        <strain evidence="2">JLM2183</strain>
    </source>
</reference>
<evidence type="ECO:0000256" key="1">
    <source>
        <dbReference type="SAM" id="Phobius"/>
    </source>
</evidence>
<sequence>MCSFAQKFLILFNSRCNSLWQSIHLIYRSFTHESYSRAMLSLCWITTTAIYLLILFLNILNVSSVSALPAGPITIFTSRNTLPTEASKYIAEPQVLSTRRVATSCQRLTVDQVKKRELYNYFVRLSFRTLTLSVPGWEELEKKAKQRWGKWHEIKTDDPDLASREWAQVCAQPATMSFTGSPQCSPENVTVAGELDGTTGTVATAIAIGNTRVLQVTVSSASSIFSSGTLMTSISAPGIIDGISSATFSLDITNSETSSASRTYSDMTTMTLTMSSAEGKTCNVMATVKSCTVRGTGEVKLVATGSQSLKSWTTSFA</sequence>
<evidence type="ECO:0000313" key="2">
    <source>
        <dbReference type="EMBL" id="KAJ4485285.1"/>
    </source>
</evidence>
<gene>
    <name evidence="2" type="ORF">J3R30DRAFT_1337027</name>
</gene>